<keyword evidence="6 8" id="KW-1133">Transmembrane helix</keyword>
<dbReference type="SUPFAM" id="SSF90123">
    <property type="entry name" value="ABC transporter transmembrane region"/>
    <property type="match status" value="1"/>
</dbReference>
<feature type="transmembrane region" description="Helical" evidence="8">
    <location>
        <begin position="15"/>
        <end position="35"/>
    </location>
</feature>
<dbReference type="InterPro" id="IPR003439">
    <property type="entry name" value="ABC_transporter-like_ATP-bd"/>
</dbReference>
<dbReference type="InterPro" id="IPR039421">
    <property type="entry name" value="Type_1_exporter"/>
</dbReference>
<dbReference type="InterPro" id="IPR027417">
    <property type="entry name" value="P-loop_NTPase"/>
</dbReference>
<comment type="subcellular location">
    <subcellularLocation>
        <location evidence="1">Cell membrane</location>
        <topology evidence="1">Multi-pass membrane protein</topology>
    </subcellularLocation>
</comment>
<dbReference type="Proteomes" id="UP001221189">
    <property type="component" value="Unassembled WGS sequence"/>
</dbReference>
<evidence type="ECO:0000313" key="11">
    <source>
        <dbReference type="EMBL" id="MDC8771947.1"/>
    </source>
</evidence>
<dbReference type="Gene3D" id="3.40.50.300">
    <property type="entry name" value="P-loop containing nucleotide triphosphate hydrolases"/>
    <property type="match status" value="1"/>
</dbReference>
<name>A0ABT5KEY5_9BURK</name>
<keyword evidence="7 8" id="KW-0472">Membrane</keyword>
<dbReference type="CDD" id="cd18541">
    <property type="entry name" value="ABC_6TM_TmrB_like"/>
    <property type="match status" value="1"/>
</dbReference>
<dbReference type="SMART" id="SM00382">
    <property type="entry name" value="AAA"/>
    <property type="match status" value="1"/>
</dbReference>
<comment type="caution">
    <text evidence="11">The sequence shown here is derived from an EMBL/GenBank/DDBJ whole genome shotgun (WGS) entry which is preliminary data.</text>
</comment>
<feature type="transmembrane region" description="Helical" evidence="8">
    <location>
        <begin position="55"/>
        <end position="73"/>
    </location>
</feature>
<keyword evidence="3 8" id="KW-0812">Transmembrane</keyword>
<keyword evidence="4" id="KW-0547">Nucleotide-binding</keyword>
<gene>
    <name evidence="11" type="ORF">PRZ03_10230</name>
</gene>
<dbReference type="PANTHER" id="PTHR24221">
    <property type="entry name" value="ATP-BINDING CASSETTE SUB-FAMILY B"/>
    <property type="match status" value="1"/>
</dbReference>
<dbReference type="PANTHER" id="PTHR24221:SF300">
    <property type="entry name" value="MULTIDRUG RESISTANCE-LIKE ATP-BINDING PROTEIN MDLA"/>
    <property type="match status" value="1"/>
</dbReference>
<evidence type="ECO:0000256" key="8">
    <source>
        <dbReference type="SAM" id="Phobius"/>
    </source>
</evidence>
<proteinExistence type="predicted"/>
<dbReference type="InterPro" id="IPR011527">
    <property type="entry name" value="ABC1_TM_dom"/>
</dbReference>
<sequence length="585" mass="63183">MTLKQMIAGFVRRHWASYAASALMLLGIALLTVWIPRQVGHVVDGMVAGSLHGEALLRQLALLVGCGVSIYLLRVGWRLALFAAAYRLGRELRTRLYKVLTLQGPVFFQAKRTGDLMALATNDIDAVEMAAGEALLAAFDGSLTLILVLSMMTLGVDWRLGLAALIPFPFMAYAFWRISEKVHQAWQSSLGRFSGLNQHVQEGLAGVRTLRALGLTERNAMQFSELADSAGEASFQAQRWEAAFEPAVGMTLGAALTIALGLGGYFVAKQELTIGQLTAFTMYLGQLIWPMFAAGWVLSLLERGRAAWDRLSPVLEAPITLNDSGSQPLPASATLRFDNVGFGYALAERAALSQVSLTLEPGHILGLVGPTGAGKSTLLQLVLRQFEPSGGSIHLGAYSLPELSLQALRQGLAWVPQEPFLFSASIAENIALAKPEATPAEIEAAARMAAVHEDITRLPQGYATEIGERGVTLSGGQRQRVAIARALLSDAPLLLLDDALSAVDTGTETQILAHLRELRLLRPERSSLIVSHRLSAVVDADHIVVLQQGRISEQGSHAELLALEGGWYATQWRYQQLEASIDAQD</sequence>
<feature type="domain" description="ABC transporter" evidence="9">
    <location>
        <begin position="335"/>
        <end position="573"/>
    </location>
</feature>
<evidence type="ECO:0000256" key="5">
    <source>
        <dbReference type="ARBA" id="ARBA00022840"/>
    </source>
</evidence>
<evidence type="ECO:0000313" key="12">
    <source>
        <dbReference type="Proteomes" id="UP001221189"/>
    </source>
</evidence>
<dbReference type="GO" id="GO:0005524">
    <property type="term" value="F:ATP binding"/>
    <property type="evidence" value="ECO:0007669"/>
    <property type="project" value="UniProtKB-KW"/>
</dbReference>
<dbReference type="PROSITE" id="PS00211">
    <property type="entry name" value="ABC_TRANSPORTER_1"/>
    <property type="match status" value="1"/>
</dbReference>
<feature type="transmembrane region" description="Helical" evidence="8">
    <location>
        <begin position="134"/>
        <end position="152"/>
    </location>
</feature>
<keyword evidence="2" id="KW-1003">Cell membrane</keyword>
<accession>A0ABT5KEY5</accession>
<dbReference type="SUPFAM" id="SSF52540">
    <property type="entry name" value="P-loop containing nucleoside triphosphate hydrolases"/>
    <property type="match status" value="1"/>
</dbReference>
<dbReference type="Gene3D" id="1.20.1560.10">
    <property type="entry name" value="ABC transporter type 1, transmembrane domain"/>
    <property type="match status" value="1"/>
</dbReference>
<feature type="transmembrane region" description="Helical" evidence="8">
    <location>
        <begin position="247"/>
        <end position="268"/>
    </location>
</feature>
<dbReference type="Pfam" id="PF00005">
    <property type="entry name" value="ABC_tran"/>
    <property type="match status" value="1"/>
</dbReference>
<evidence type="ECO:0000259" key="9">
    <source>
        <dbReference type="PROSITE" id="PS50893"/>
    </source>
</evidence>
<evidence type="ECO:0000256" key="2">
    <source>
        <dbReference type="ARBA" id="ARBA00022475"/>
    </source>
</evidence>
<evidence type="ECO:0000259" key="10">
    <source>
        <dbReference type="PROSITE" id="PS50929"/>
    </source>
</evidence>
<reference evidence="11 12" key="1">
    <citation type="submission" date="2022-10" db="EMBL/GenBank/DDBJ databases">
        <title>Paucibacter sp. hw1 Genome sequencing.</title>
        <authorList>
            <person name="Park S."/>
        </authorList>
    </citation>
    <scope>NUCLEOTIDE SEQUENCE [LARGE SCALE GENOMIC DNA]</scope>
    <source>
        <strain evidence="12">hw1</strain>
    </source>
</reference>
<evidence type="ECO:0000256" key="7">
    <source>
        <dbReference type="ARBA" id="ARBA00023136"/>
    </source>
</evidence>
<dbReference type="InterPro" id="IPR017871">
    <property type="entry name" value="ABC_transporter-like_CS"/>
</dbReference>
<protein>
    <submittedName>
        <fullName evidence="11">ATP-binding cassette domain-containing protein</fullName>
    </submittedName>
</protein>
<dbReference type="Pfam" id="PF00664">
    <property type="entry name" value="ABC_membrane"/>
    <property type="match status" value="1"/>
</dbReference>
<keyword evidence="5 11" id="KW-0067">ATP-binding</keyword>
<feature type="transmembrane region" description="Helical" evidence="8">
    <location>
        <begin position="280"/>
        <end position="301"/>
    </location>
</feature>
<evidence type="ECO:0000256" key="6">
    <source>
        <dbReference type="ARBA" id="ARBA00022989"/>
    </source>
</evidence>
<dbReference type="EMBL" id="JAQQXT010000005">
    <property type="protein sequence ID" value="MDC8771947.1"/>
    <property type="molecule type" value="Genomic_DNA"/>
</dbReference>
<dbReference type="RefSeq" id="WP_273600219.1">
    <property type="nucleotide sequence ID" value="NZ_JAQQXT010000005.1"/>
</dbReference>
<evidence type="ECO:0000256" key="3">
    <source>
        <dbReference type="ARBA" id="ARBA00022692"/>
    </source>
</evidence>
<organism evidence="11 12">
    <name type="scientific">Roseateles albus</name>
    <dbReference type="NCBI Taxonomy" id="2987525"/>
    <lineage>
        <taxon>Bacteria</taxon>
        <taxon>Pseudomonadati</taxon>
        <taxon>Pseudomonadota</taxon>
        <taxon>Betaproteobacteria</taxon>
        <taxon>Burkholderiales</taxon>
        <taxon>Sphaerotilaceae</taxon>
        <taxon>Roseateles</taxon>
    </lineage>
</organism>
<dbReference type="PROSITE" id="PS50893">
    <property type="entry name" value="ABC_TRANSPORTER_2"/>
    <property type="match status" value="1"/>
</dbReference>
<feature type="domain" description="ABC transmembrane type-1" evidence="10">
    <location>
        <begin position="19"/>
        <end position="303"/>
    </location>
</feature>
<dbReference type="InterPro" id="IPR036640">
    <property type="entry name" value="ABC1_TM_sf"/>
</dbReference>
<feature type="transmembrane region" description="Helical" evidence="8">
    <location>
        <begin position="158"/>
        <end position="176"/>
    </location>
</feature>
<evidence type="ECO:0000256" key="4">
    <source>
        <dbReference type="ARBA" id="ARBA00022741"/>
    </source>
</evidence>
<evidence type="ECO:0000256" key="1">
    <source>
        <dbReference type="ARBA" id="ARBA00004651"/>
    </source>
</evidence>
<dbReference type="InterPro" id="IPR003593">
    <property type="entry name" value="AAA+_ATPase"/>
</dbReference>
<keyword evidence="12" id="KW-1185">Reference proteome</keyword>
<dbReference type="PROSITE" id="PS50929">
    <property type="entry name" value="ABC_TM1F"/>
    <property type="match status" value="1"/>
</dbReference>